<evidence type="ECO:0000256" key="3">
    <source>
        <dbReference type="ARBA" id="ARBA00022723"/>
    </source>
</evidence>
<dbReference type="InterPro" id="IPR013785">
    <property type="entry name" value="Aldolase_TIM"/>
</dbReference>
<keyword evidence="3" id="KW-0479">Metal-binding</keyword>
<dbReference type="AlphaFoldDB" id="A0A2W2AUY1"/>
<comment type="cofactor">
    <cofactor evidence="1">
        <name>[4Fe-4S] cluster</name>
        <dbReference type="ChEBI" id="CHEBI:49883"/>
    </cofactor>
</comment>
<dbReference type="GO" id="GO:0046872">
    <property type="term" value="F:metal ion binding"/>
    <property type="evidence" value="ECO:0007669"/>
    <property type="project" value="UniProtKB-KW"/>
</dbReference>
<dbReference type="CDD" id="cd01335">
    <property type="entry name" value="Radical_SAM"/>
    <property type="match status" value="1"/>
</dbReference>
<reference evidence="7 8" key="1">
    <citation type="submission" date="2018-06" db="EMBL/GenBank/DDBJ databases">
        <title>Mucibacter soli gen. nov., sp. nov., a new member of the family Chitinophagaceae producing mucin.</title>
        <authorList>
            <person name="Kim M.-K."/>
            <person name="Park S."/>
            <person name="Kim T.-S."/>
            <person name="Joung Y."/>
            <person name="Han J.-H."/>
            <person name="Kim S.B."/>
        </authorList>
    </citation>
    <scope>NUCLEOTIDE SEQUENCE [LARGE SCALE GENOMIC DNA]</scope>
    <source>
        <strain evidence="7 8">R1-15</strain>
    </source>
</reference>
<dbReference type="Pfam" id="PF13186">
    <property type="entry name" value="SPASM"/>
    <property type="match status" value="1"/>
</dbReference>
<dbReference type="PANTHER" id="PTHR11228">
    <property type="entry name" value="RADICAL SAM DOMAIN PROTEIN"/>
    <property type="match status" value="1"/>
</dbReference>
<name>A0A2W2AUY1_9BACT</name>
<evidence type="ECO:0000259" key="6">
    <source>
        <dbReference type="PROSITE" id="PS51918"/>
    </source>
</evidence>
<dbReference type="Pfam" id="PF04055">
    <property type="entry name" value="Radical_SAM"/>
    <property type="match status" value="1"/>
</dbReference>
<proteinExistence type="predicted"/>
<dbReference type="InterPro" id="IPR050377">
    <property type="entry name" value="Radical_SAM_PqqE_MftC-like"/>
</dbReference>
<dbReference type="SFLD" id="SFLDS00029">
    <property type="entry name" value="Radical_SAM"/>
    <property type="match status" value="1"/>
</dbReference>
<evidence type="ECO:0000256" key="1">
    <source>
        <dbReference type="ARBA" id="ARBA00001966"/>
    </source>
</evidence>
<dbReference type="EMBL" id="QKTW01000022">
    <property type="protein sequence ID" value="PZF71764.1"/>
    <property type="molecule type" value="Genomic_DNA"/>
</dbReference>
<dbReference type="SUPFAM" id="SSF102114">
    <property type="entry name" value="Radical SAM enzymes"/>
    <property type="match status" value="1"/>
</dbReference>
<dbReference type="Gene3D" id="3.20.20.70">
    <property type="entry name" value="Aldolase class I"/>
    <property type="match status" value="1"/>
</dbReference>
<protein>
    <submittedName>
        <fullName evidence="7">Radical SAM protein</fullName>
    </submittedName>
</protein>
<keyword evidence="8" id="KW-1185">Reference proteome</keyword>
<dbReference type="Proteomes" id="UP000248745">
    <property type="component" value="Unassembled WGS sequence"/>
</dbReference>
<organism evidence="7 8">
    <name type="scientific">Taibaiella soli</name>
    <dbReference type="NCBI Taxonomy" id="1649169"/>
    <lineage>
        <taxon>Bacteria</taxon>
        <taxon>Pseudomonadati</taxon>
        <taxon>Bacteroidota</taxon>
        <taxon>Chitinophagia</taxon>
        <taxon>Chitinophagales</taxon>
        <taxon>Chitinophagaceae</taxon>
        <taxon>Taibaiella</taxon>
    </lineage>
</organism>
<comment type="caution">
    <text evidence="7">The sequence shown here is derived from an EMBL/GenBank/DDBJ whole genome shotgun (WGS) entry which is preliminary data.</text>
</comment>
<keyword evidence="4" id="KW-0408">Iron</keyword>
<gene>
    <name evidence="7" type="ORF">DN068_17005</name>
</gene>
<dbReference type="PROSITE" id="PS51918">
    <property type="entry name" value="RADICAL_SAM"/>
    <property type="match status" value="1"/>
</dbReference>
<evidence type="ECO:0000256" key="4">
    <source>
        <dbReference type="ARBA" id="ARBA00023004"/>
    </source>
</evidence>
<dbReference type="PANTHER" id="PTHR11228:SF7">
    <property type="entry name" value="PQQA PEPTIDE CYCLASE"/>
    <property type="match status" value="1"/>
</dbReference>
<dbReference type="GO" id="GO:0051536">
    <property type="term" value="F:iron-sulfur cluster binding"/>
    <property type="evidence" value="ECO:0007669"/>
    <property type="project" value="UniProtKB-KW"/>
</dbReference>
<dbReference type="InterPro" id="IPR058240">
    <property type="entry name" value="rSAM_sf"/>
</dbReference>
<evidence type="ECO:0000313" key="7">
    <source>
        <dbReference type="EMBL" id="PZF71764.1"/>
    </source>
</evidence>
<evidence type="ECO:0000256" key="5">
    <source>
        <dbReference type="ARBA" id="ARBA00023014"/>
    </source>
</evidence>
<dbReference type="SFLD" id="SFLDG01067">
    <property type="entry name" value="SPASM/twitch_domain_containing"/>
    <property type="match status" value="1"/>
</dbReference>
<dbReference type="InterPro" id="IPR023885">
    <property type="entry name" value="4Fe4S-binding_SPASM_dom"/>
</dbReference>
<dbReference type="RefSeq" id="WP_111000135.1">
    <property type="nucleotide sequence ID" value="NZ_QKTW01000022.1"/>
</dbReference>
<keyword evidence="2" id="KW-0949">S-adenosyl-L-methionine</keyword>
<dbReference type="GO" id="GO:0003824">
    <property type="term" value="F:catalytic activity"/>
    <property type="evidence" value="ECO:0007669"/>
    <property type="project" value="InterPro"/>
</dbReference>
<dbReference type="OrthoDB" id="7021155at2"/>
<evidence type="ECO:0000256" key="2">
    <source>
        <dbReference type="ARBA" id="ARBA00022691"/>
    </source>
</evidence>
<dbReference type="InterPro" id="IPR007197">
    <property type="entry name" value="rSAM"/>
</dbReference>
<feature type="domain" description="Radical SAM core" evidence="6">
    <location>
        <begin position="64"/>
        <end position="274"/>
    </location>
</feature>
<keyword evidence="5" id="KW-0411">Iron-sulfur</keyword>
<sequence>MDQKIPFQILNSQILALFPDGEVEFVDIKLLDDIISYNDHLLSEINYKPYILTDIIFTNDRLFTPAPLIAFIEITNLCNLKCKHCYANSQYRRKNEMSTSMIFQLLDEFGEMGVLQVFLTGGEIFTHKDAVEIINYAATKNFTTQVFTNGILLTEQIVASLPGNIGLAISFDTADPVKTVRGKMDYPKLKQTFELLNKFKIPFRTAISVHKYNIQDIIETYEWSIKNNYPRPQWLETFATGRALKNKHILPTEENFKEIFEVYKTCMDKFCTMDNADELQGTAIESIHAIKTIQMVERLEIATGKPKLANTMVYVNSSGDVYPDSSCLDYEDFIGGSLYDLSFFDIWTNAFKELRKNSFTDFKGCDKCPINVSGIHCNFRDYGLSQNLHGDPFYCGASDYIKLMILRCAEYWKEKDDKGYKLKLLIN</sequence>
<accession>A0A2W2AUY1</accession>
<evidence type="ECO:0000313" key="8">
    <source>
        <dbReference type="Proteomes" id="UP000248745"/>
    </source>
</evidence>